<evidence type="ECO:0000313" key="1">
    <source>
        <dbReference type="EMBL" id="KAH3706749.1"/>
    </source>
</evidence>
<evidence type="ECO:0008006" key="3">
    <source>
        <dbReference type="Google" id="ProtNLM"/>
    </source>
</evidence>
<dbReference type="AlphaFoldDB" id="A0A9D3YVT0"/>
<name>A0A9D3YVT0_DREPO</name>
<protein>
    <recommendedName>
        <fullName evidence="3">HTH CENPB-type domain-containing protein</fullName>
    </recommendedName>
</protein>
<evidence type="ECO:0000313" key="2">
    <source>
        <dbReference type="Proteomes" id="UP000828390"/>
    </source>
</evidence>
<keyword evidence="2" id="KW-1185">Reference proteome</keyword>
<accession>A0A9D3YVT0</accession>
<reference evidence="1" key="2">
    <citation type="submission" date="2020-11" db="EMBL/GenBank/DDBJ databases">
        <authorList>
            <person name="McCartney M.A."/>
            <person name="Auch B."/>
            <person name="Kono T."/>
            <person name="Mallez S."/>
            <person name="Becker A."/>
            <person name="Gohl D.M."/>
            <person name="Silverstein K.A.T."/>
            <person name="Koren S."/>
            <person name="Bechman K.B."/>
            <person name="Herman A."/>
            <person name="Abrahante J.E."/>
            <person name="Garbe J."/>
        </authorList>
    </citation>
    <scope>NUCLEOTIDE SEQUENCE</scope>
    <source>
        <strain evidence="1">Duluth1</strain>
        <tissue evidence="1">Whole animal</tissue>
    </source>
</reference>
<sequence length="72" mass="8426">MADIGYGYSLMDIQYIVWNHAMSLYKPVKAKEHLSQGWMYSFLSRWDELNVVKPRCLSLSRAKSAIKENIDK</sequence>
<reference evidence="1" key="1">
    <citation type="journal article" date="2019" name="bioRxiv">
        <title>The Genome of the Zebra Mussel, Dreissena polymorpha: A Resource for Invasive Species Research.</title>
        <authorList>
            <person name="McCartney M.A."/>
            <person name="Auch B."/>
            <person name="Kono T."/>
            <person name="Mallez S."/>
            <person name="Zhang Y."/>
            <person name="Obille A."/>
            <person name="Becker A."/>
            <person name="Abrahante J.E."/>
            <person name="Garbe J."/>
            <person name="Badalamenti J.P."/>
            <person name="Herman A."/>
            <person name="Mangelson H."/>
            <person name="Liachko I."/>
            <person name="Sullivan S."/>
            <person name="Sone E.D."/>
            <person name="Koren S."/>
            <person name="Silverstein K.A.T."/>
            <person name="Beckman K.B."/>
            <person name="Gohl D.M."/>
        </authorList>
    </citation>
    <scope>NUCLEOTIDE SEQUENCE</scope>
    <source>
        <strain evidence="1">Duluth1</strain>
        <tissue evidence="1">Whole animal</tissue>
    </source>
</reference>
<gene>
    <name evidence="1" type="ORF">DPMN_066138</name>
</gene>
<dbReference type="EMBL" id="JAIWYP010000014">
    <property type="protein sequence ID" value="KAH3706749.1"/>
    <property type="molecule type" value="Genomic_DNA"/>
</dbReference>
<organism evidence="1 2">
    <name type="scientific">Dreissena polymorpha</name>
    <name type="common">Zebra mussel</name>
    <name type="synonym">Mytilus polymorpha</name>
    <dbReference type="NCBI Taxonomy" id="45954"/>
    <lineage>
        <taxon>Eukaryota</taxon>
        <taxon>Metazoa</taxon>
        <taxon>Spiralia</taxon>
        <taxon>Lophotrochozoa</taxon>
        <taxon>Mollusca</taxon>
        <taxon>Bivalvia</taxon>
        <taxon>Autobranchia</taxon>
        <taxon>Heteroconchia</taxon>
        <taxon>Euheterodonta</taxon>
        <taxon>Imparidentia</taxon>
        <taxon>Neoheterodontei</taxon>
        <taxon>Myida</taxon>
        <taxon>Dreissenoidea</taxon>
        <taxon>Dreissenidae</taxon>
        <taxon>Dreissena</taxon>
    </lineage>
</organism>
<comment type="caution">
    <text evidence="1">The sequence shown here is derived from an EMBL/GenBank/DDBJ whole genome shotgun (WGS) entry which is preliminary data.</text>
</comment>
<proteinExistence type="predicted"/>
<dbReference type="Proteomes" id="UP000828390">
    <property type="component" value="Unassembled WGS sequence"/>
</dbReference>